<evidence type="ECO:0000256" key="1">
    <source>
        <dbReference type="ARBA" id="ARBA00010515"/>
    </source>
</evidence>
<dbReference type="InterPro" id="IPR049492">
    <property type="entry name" value="BD-FAE-like_dom"/>
</dbReference>
<comment type="similarity">
    <text evidence="1">Belongs to the 'GDXG' lipolytic enzyme family.</text>
</comment>
<dbReference type="GO" id="GO:0016787">
    <property type="term" value="F:hydrolase activity"/>
    <property type="evidence" value="ECO:0007669"/>
    <property type="project" value="UniProtKB-KW"/>
</dbReference>
<keyword evidence="2 4" id="KW-0378">Hydrolase</keyword>
<accession>A0ABT3CPE4</accession>
<evidence type="ECO:0000313" key="5">
    <source>
        <dbReference type="Proteomes" id="UP001300692"/>
    </source>
</evidence>
<dbReference type="SUPFAM" id="SSF53474">
    <property type="entry name" value="alpha/beta-Hydrolases"/>
    <property type="match status" value="1"/>
</dbReference>
<dbReference type="Proteomes" id="UP001300692">
    <property type="component" value="Unassembled WGS sequence"/>
</dbReference>
<feature type="domain" description="BD-FAE-like" evidence="3">
    <location>
        <begin position="80"/>
        <end position="259"/>
    </location>
</feature>
<dbReference type="InterPro" id="IPR029058">
    <property type="entry name" value="AB_hydrolase_fold"/>
</dbReference>
<dbReference type="RefSeq" id="WP_264136189.1">
    <property type="nucleotide sequence ID" value="NZ_JAOYOD010000001.1"/>
</dbReference>
<sequence length="320" mass="35512">MSKSSVKFEILLFTVGFLFLSELKAQDFPRDTSYTVASSYAKYLKSFPEITMARAIAGEVIKEQKDLVYRDLGSRQLHVDVFSPKKIKKRAPLVVMVHGGGWISGDKSHMEELAKTLAGRGYVAATVEYRLSPEIEYPAGVQDVKYAIRWLKCQSKKMKIDSSRVAVLGASAGGQLAALVAYSSGVEKFEVEGGPDASSRVQAAVDMDGVLAFNHPESEEGTVAAKWLGGTYEEIPEIWDEASALYHVSSDDPPTLFLNSSYLRFHAGQDDVIEKLNGYGIESEVHQLGDRTPHTFWLFDPWFEPTADYISDFLDGIFKE</sequence>
<dbReference type="InterPro" id="IPR050300">
    <property type="entry name" value="GDXG_lipolytic_enzyme"/>
</dbReference>
<dbReference type="PANTHER" id="PTHR48081">
    <property type="entry name" value="AB HYDROLASE SUPERFAMILY PROTEIN C4A8.06C"/>
    <property type="match status" value="1"/>
</dbReference>
<dbReference type="Pfam" id="PF20434">
    <property type="entry name" value="BD-FAE"/>
    <property type="match status" value="1"/>
</dbReference>
<keyword evidence="5" id="KW-1185">Reference proteome</keyword>
<gene>
    <name evidence="4" type="ORF">N7U62_01930</name>
</gene>
<name>A0ABT3CPE4_9BACT</name>
<organism evidence="4 5">
    <name type="scientific">Reichenbachiella ulvae</name>
    <dbReference type="NCBI Taxonomy" id="2980104"/>
    <lineage>
        <taxon>Bacteria</taxon>
        <taxon>Pseudomonadati</taxon>
        <taxon>Bacteroidota</taxon>
        <taxon>Cytophagia</taxon>
        <taxon>Cytophagales</taxon>
        <taxon>Reichenbachiellaceae</taxon>
        <taxon>Reichenbachiella</taxon>
    </lineage>
</organism>
<dbReference type="InterPro" id="IPR002168">
    <property type="entry name" value="Lipase_GDXG_HIS_AS"/>
</dbReference>
<dbReference type="EMBL" id="JAOYOD010000001">
    <property type="protein sequence ID" value="MCV9385399.1"/>
    <property type="molecule type" value="Genomic_DNA"/>
</dbReference>
<protein>
    <submittedName>
        <fullName evidence="4">Alpha/beta hydrolase</fullName>
    </submittedName>
</protein>
<evidence type="ECO:0000259" key="3">
    <source>
        <dbReference type="Pfam" id="PF20434"/>
    </source>
</evidence>
<comment type="caution">
    <text evidence="4">The sequence shown here is derived from an EMBL/GenBank/DDBJ whole genome shotgun (WGS) entry which is preliminary data.</text>
</comment>
<dbReference type="Gene3D" id="3.40.50.1820">
    <property type="entry name" value="alpha/beta hydrolase"/>
    <property type="match status" value="1"/>
</dbReference>
<dbReference type="PANTHER" id="PTHR48081:SF13">
    <property type="entry name" value="ALPHA_BETA HYDROLASE"/>
    <property type="match status" value="1"/>
</dbReference>
<evidence type="ECO:0000256" key="2">
    <source>
        <dbReference type="ARBA" id="ARBA00022801"/>
    </source>
</evidence>
<dbReference type="PROSITE" id="PS01173">
    <property type="entry name" value="LIPASE_GDXG_HIS"/>
    <property type="match status" value="1"/>
</dbReference>
<evidence type="ECO:0000313" key="4">
    <source>
        <dbReference type="EMBL" id="MCV9385399.1"/>
    </source>
</evidence>
<proteinExistence type="inferred from homology"/>
<reference evidence="4 5" key="1">
    <citation type="submission" date="2022-10" db="EMBL/GenBank/DDBJ databases">
        <title>Comparative genomics and taxonomic characterization of three novel marine species of genus Reichenbachiella exhibiting antioxidant and polysaccharide degradation activities.</title>
        <authorList>
            <person name="Muhammad N."/>
            <person name="Lee Y.-J."/>
            <person name="Ko J."/>
            <person name="Kim S.-G."/>
        </authorList>
    </citation>
    <scope>NUCLEOTIDE SEQUENCE [LARGE SCALE GENOMIC DNA]</scope>
    <source>
        <strain evidence="4 5">ABR2-5</strain>
    </source>
</reference>